<dbReference type="PRINTS" id="PR00625">
    <property type="entry name" value="JDOMAIN"/>
</dbReference>
<comment type="caution">
    <text evidence="2">The sequence shown here is derived from an EMBL/GenBank/DDBJ whole genome shotgun (WGS) entry which is preliminary data.</text>
</comment>
<dbReference type="InterPro" id="IPR052763">
    <property type="entry name" value="DnaJ_C4"/>
</dbReference>
<dbReference type="PROSITE" id="PS00636">
    <property type="entry name" value="DNAJ_1"/>
    <property type="match status" value="1"/>
</dbReference>
<dbReference type="EMBL" id="BTFZ01000020">
    <property type="protein sequence ID" value="GMM39056.1"/>
    <property type="molecule type" value="Genomic_DNA"/>
</dbReference>
<proteinExistence type="predicted"/>
<keyword evidence="3" id="KW-1185">Reference proteome</keyword>
<gene>
    <name evidence="2" type="ORF">DASC09_063950</name>
</gene>
<accession>A0AAV5QWF5</accession>
<protein>
    <recommendedName>
        <fullName evidence="1">J domain-containing protein</fullName>
    </recommendedName>
</protein>
<name>A0AAV5QWF5_9ASCO</name>
<dbReference type="RefSeq" id="XP_064856051.1">
    <property type="nucleotide sequence ID" value="XM_064999979.1"/>
</dbReference>
<sequence>MPWKQGISAPIVRAFHTSGILNISGPSNAIPSYALPLRFAQNNMTHYEMLGISPSASHRDIKRRFKQLSKVYHPDIVKANPKYDALSDEEKKINDENYIKLVASYEILSDAKRRLTYDLKIKKSPHGGSSFGAGTHHASRSGEYRNQYYGEAKYYSRSRGSHYYSASGLNFSRNRVHYGEQYNPNVKSTFHGMPNSSSKYDVPHFDYDAHLKQQLRIEEMLLKRKMEQMGEVFGEGAEDMINGDRRYHSIYQRQQKKKESE</sequence>
<dbReference type="InterPro" id="IPR036869">
    <property type="entry name" value="J_dom_sf"/>
</dbReference>
<dbReference type="SUPFAM" id="SSF46565">
    <property type="entry name" value="Chaperone J-domain"/>
    <property type="match status" value="1"/>
</dbReference>
<dbReference type="InterPro" id="IPR018253">
    <property type="entry name" value="DnaJ_domain_CS"/>
</dbReference>
<evidence type="ECO:0000313" key="2">
    <source>
        <dbReference type="EMBL" id="GMM39056.1"/>
    </source>
</evidence>
<feature type="domain" description="J" evidence="1">
    <location>
        <begin position="45"/>
        <end position="121"/>
    </location>
</feature>
<dbReference type="AlphaFoldDB" id="A0AAV5QWF5"/>
<dbReference type="Gene3D" id="1.10.287.110">
    <property type="entry name" value="DnaJ domain"/>
    <property type="match status" value="1"/>
</dbReference>
<dbReference type="Pfam" id="PF00226">
    <property type="entry name" value="DnaJ"/>
    <property type="match status" value="1"/>
</dbReference>
<reference evidence="2 3" key="1">
    <citation type="journal article" date="2023" name="Elife">
        <title>Identification of key yeast species and microbe-microbe interactions impacting larval growth of Drosophila in the wild.</title>
        <authorList>
            <person name="Mure A."/>
            <person name="Sugiura Y."/>
            <person name="Maeda R."/>
            <person name="Honda K."/>
            <person name="Sakurai N."/>
            <person name="Takahashi Y."/>
            <person name="Watada M."/>
            <person name="Katoh T."/>
            <person name="Gotoh A."/>
            <person name="Gotoh Y."/>
            <person name="Taniguchi I."/>
            <person name="Nakamura K."/>
            <person name="Hayashi T."/>
            <person name="Katayama T."/>
            <person name="Uemura T."/>
            <person name="Hattori Y."/>
        </authorList>
    </citation>
    <scope>NUCLEOTIDE SEQUENCE [LARGE SCALE GENOMIC DNA]</scope>
    <source>
        <strain evidence="2 3">SC-9</strain>
    </source>
</reference>
<dbReference type="InterPro" id="IPR001623">
    <property type="entry name" value="DnaJ_domain"/>
</dbReference>
<dbReference type="PANTHER" id="PTHR44825:SF1">
    <property type="entry name" value="DNAJ HOMOLOG SUBFAMILY C MEMBER 4"/>
    <property type="match status" value="1"/>
</dbReference>
<dbReference type="SMART" id="SM00271">
    <property type="entry name" value="DnaJ"/>
    <property type="match status" value="1"/>
</dbReference>
<dbReference type="GeneID" id="90077044"/>
<dbReference type="PROSITE" id="PS50076">
    <property type="entry name" value="DNAJ_2"/>
    <property type="match status" value="1"/>
</dbReference>
<evidence type="ECO:0000259" key="1">
    <source>
        <dbReference type="PROSITE" id="PS50076"/>
    </source>
</evidence>
<dbReference type="Proteomes" id="UP001360560">
    <property type="component" value="Unassembled WGS sequence"/>
</dbReference>
<evidence type="ECO:0000313" key="3">
    <source>
        <dbReference type="Proteomes" id="UP001360560"/>
    </source>
</evidence>
<organism evidence="2 3">
    <name type="scientific">Saccharomycopsis crataegensis</name>
    <dbReference type="NCBI Taxonomy" id="43959"/>
    <lineage>
        <taxon>Eukaryota</taxon>
        <taxon>Fungi</taxon>
        <taxon>Dikarya</taxon>
        <taxon>Ascomycota</taxon>
        <taxon>Saccharomycotina</taxon>
        <taxon>Saccharomycetes</taxon>
        <taxon>Saccharomycopsidaceae</taxon>
        <taxon>Saccharomycopsis</taxon>
    </lineage>
</organism>
<dbReference type="PANTHER" id="PTHR44825">
    <property type="match status" value="1"/>
</dbReference>
<dbReference type="CDD" id="cd06257">
    <property type="entry name" value="DnaJ"/>
    <property type="match status" value="1"/>
</dbReference>